<protein>
    <submittedName>
        <fullName evidence="1">Uncharacterized protein</fullName>
    </submittedName>
</protein>
<dbReference type="AlphaFoldDB" id="A0A2P2IRP8"/>
<evidence type="ECO:0000313" key="1">
    <source>
        <dbReference type="EMBL" id="MBW83899.1"/>
    </source>
</evidence>
<accession>A0A2P2IRP8</accession>
<organism evidence="1">
    <name type="scientific">Rhizophora mucronata</name>
    <name type="common">Asiatic mangrove</name>
    <dbReference type="NCBI Taxonomy" id="61149"/>
    <lineage>
        <taxon>Eukaryota</taxon>
        <taxon>Viridiplantae</taxon>
        <taxon>Streptophyta</taxon>
        <taxon>Embryophyta</taxon>
        <taxon>Tracheophyta</taxon>
        <taxon>Spermatophyta</taxon>
        <taxon>Magnoliopsida</taxon>
        <taxon>eudicotyledons</taxon>
        <taxon>Gunneridae</taxon>
        <taxon>Pentapetalae</taxon>
        <taxon>rosids</taxon>
        <taxon>fabids</taxon>
        <taxon>Malpighiales</taxon>
        <taxon>Rhizophoraceae</taxon>
        <taxon>Rhizophora</taxon>
    </lineage>
</organism>
<proteinExistence type="predicted"/>
<dbReference type="EMBL" id="GGEC01003416">
    <property type="protein sequence ID" value="MBW83899.1"/>
    <property type="molecule type" value="Transcribed_RNA"/>
</dbReference>
<sequence length="48" mass="5307">MIAVRVFTGISVFKPIHVTALCPCPVNFVDISLGSEPDPMVNKCWYNP</sequence>
<name>A0A2P2IRP8_RHIMU</name>
<reference evidence="1" key="1">
    <citation type="submission" date="2018-02" db="EMBL/GenBank/DDBJ databases">
        <title>Rhizophora mucronata_Transcriptome.</title>
        <authorList>
            <person name="Meera S.P."/>
            <person name="Sreeshan A."/>
            <person name="Augustine A."/>
        </authorList>
    </citation>
    <scope>NUCLEOTIDE SEQUENCE</scope>
    <source>
        <tissue evidence="1">Leaf</tissue>
    </source>
</reference>